<feature type="region of interest" description="Disordered" evidence="1">
    <location>
        <begin position="58"/>
        <end position="78"/>
    </location>
</feature>
<dbReference type="InterPro" id="IPR018758">
    <property type="entry name" value="FtrD-like"/>
</dbReference>
<dbReference type="AlphaFoldDB" id="A0A4R1R3K6"/>
<organism evidence="3 4">
    <name type="scientific">Kineothrix alysoides</name>
    <dbReference type="NCBI Taxonomy" id="1469948"/>
    <lineage>
        <taxon>Bacteria</taxon>
        <taxon>Bacillati</taxon>
        <taxon>Bacillota</taxon>
        <taxon>Clostridia</taxon>
        <taxon>Lachnospirales</taxon>
        <taxon>Lachnospiraceae</taxon>
        <taxon>Kineothrix</taxon>
    </lineage>
</organism>
<dbReference type="Pfam" id="PF10080">
    <property type="entry name" value="FtrD-like"/>
    <property type="match status" value="1"/>
</dbReference>
<reference evidence="3 4" key="1">
    <citation type="submission" date="2019-03" db="EMBL/GenBank/DDBJ databases">
        <title>Genomic Encyclopedia of Type Strains, Phase IV (KMG-IV): sequencing the most valuable type-strain genomes for metagenomic binning, comparative biology and taxonomic classification.</title>
        <authorList>
            <person name="Goeker M."/>
        </authorList>
    </citation>
    <scope>NUCLEOTIDE SEQUENCE [LARGE SCALE GENOMIC DNA]</scope>
    <source>
        <strain evidence="3 4">DSM 100556</strain>
    </source>
</reference>
<name>A0A4R1R3K6_9FIRM</name>
<keyword evidence="4" id="KW-1185">Reference proteome</keyword>
<evidence type="ECO:0000313" key="3">
    <source>
        <dbReference type="EMBL" id="TCL60005.1"/>
    </source>
</evidence>
<proteinExistence type="predicted"/>
<feature type="domain" description="Membrane iron-sulfur containing protein FtrD-like" evidence="2">
    <location>
        <begin position="94"/>
        <end position="197"/>
    </location>
</feature>
<sequence>MFSFSEKIAMKSNGKSNEISGGKKEKKFRRGASCIVLILLPTLLLAACGQKDNAVSETETAKVQQPIEEGTSNDVKTEASTGEDLIIPVSDITEEASFYPVTVDGIDMEVIAVKASDGSIRTAFNTCQVCYDSGRGYYKQDGDKLVCQNCGNQFPMDRVEVEAGGCNPWPIFDENKTVTDDAITIPYSFLQESEQIFSNWK</sequence>
<protein>
    <submittedName>
        <fullName evidence="3">Putative membrane protein DUF2318</fullName>
    </submittedName>
</protein>
<dbReference type="EMBL" id="SLUO01000003">
    <property type="protein sequence ID" value="TCL60005.1"/>
    <property type="molecule type" value="Genomic_DNA"/>
</dbReference>
<evidence type="ECO:0000259" key="2">
    <source>
        <dbReference type="Pfam" id="PF10080"/>
    </source>
</evidence>
<dbReference type="STRING" id="1469948.GCA_000732725_00865"/>
<dbReference type="Proteomes" id="UP000295718">
    <property type="component" value="Unassembled WGS sequence"/>
</dbReference>
<comment type="caution">
    <text evidence="3">The sequence shown here is derived from an EMBL/GenBank/DDBJ whole genome shotgun (WGS) entry which is preliminary data.</text>
</comment>
<evidence type="ECO:0000256" key="1">
    <source>
        <dbReference type="SAM" id="MobiDB-lite"/>
    </source>
</evidence>
<gene>
    <name evidence="3" type="ORF">EDD76_103196</name>
</gene>
<accession>A0A4R1R3K6</accession>
<dbReference type="RefSeq" id="WP_242843241.1">
    <property type="nucleotide sequence ID" value="NZ_JPNB01000001.1"/>
</dbReference>
<evidence type="ECO:0000313" key="4">
    <source>
        <dbReference type="Proteomes" id="UP000295718"/>
    </source>
</evidence>